<name>A0ACC0E9E9_9BASI</name>
<reference evidence="2" key="1">
    <citation type="journal article" date="2018" name="BMC Genomics">
        <title>Genomic insights into host adaptation between the wheat stripe rust pathogen (Puccinia striiformis f. sp. tritici) and the barley stripe rust pathogen (Puccinia striiformis f. sp. hordei).</title>
        <authorList>
            <person name="Xia C."/>
            <person name="Wang M."/>
            <person name="Yin C."/>
            <person name="Cornejo O.E."/>
            <person name="Hulbert S.H."/>
            <person name="Chen X."/>
        </authorList>
    </citation>
    <scope>NUCLEOTIDE SEQUENCE [LARGE SCALE GENOMIC DNA]</scope>
    <source>
        <strain evidence="2">93-210</strain>
    </source>
</reference>
<organism evidence="1 2">
    <name type="scientific">Puccinia striiformis f. sp. tritici</name>
    <dbReference type="NCBI Taxonomy" id="168172"/>
    <lineage>
        <taxon>Eukaryota</taxon>
        <taxon>Fungi</taxon>
        <taxon>Dikarya</taxon>
        <taxon>Basidiomycota</taxon>
        <taxon>Pucciniomycotina</taxon>
        <taxon>Pucciniomycetes</taxon>
        <taxon>Pucciniales</taxon>
        <taxon>Pucciniaceae</taxon>
        <taxon>Puccinia</taxon>
    </lineage>
</organism>
<sequence>MGNLSPTLFRFSTSATTSGQIKFPCFAFHRSLKTSHPPSDPKFHPGNHVRILGLSREIHESSSFEPFEDKPPTTV</sequence>
<dbReference type="Proteomes" id="UP001060170">
    <property type="component" value="Chromosome 9"/>
</dbReference>
<reference evidence="1 2" key="3">
    <citation type="journal article" date="2022" name="Microbiol. Spectr.">
        <title>Folding features and dynamics of 3D genome architecture in plant fungal pathogens.</title>
        <authorList>
            <person name="Xia C."/>
        </authorList>
    </citation>
    <scope>NUCLEOTIDE SEQUENCE [LARGE SCALE GENOMIC DNA]</scope>
    <source>
        <strain evidence="1 2">93-210</strain>
    </source>
</reference>
<protein>
    <submittedName>
        <fullName evidence="1">Uncharacterized protein</fullName>
    </submittedName>
</protein>
<accession>A0ACC0E9E9</accession>
<reference evidence="2" key="2">
    <citation type="journal article" date="2018" name="Mol. Plant Microbe Interact.">
        <title>Genome sequence resources for the wheat stripe rust pathogen (Puccinia striiformis f. sp. tritici) and the barley stripe rust pathogen (Puccinia striiformis f. sp. hordei).</title>
        <authorList>
            <person name="Xia C."/>
            <person name="Wang M."/>
            <person name="Yin C."/>
            <person name="Cornejo O.E."/>
            <person name="Hulbert S.H."/>
            <person name="Chen X."/>
        </authorList>
    </citation>
    <scope>NUCLEOTIDE SEQUENCE [LARGE SCALE GENOMIC DNA]</scope>
    <source>
        <strain evidence="2">93-210</strain>
    </source>
</reference>
<keyword evidence="2" id="KW-1185">Reference proteome</keyword>
<proteinExistence type="predicted"/>
<dbReference type="EMBL" id="CM045873">
    <property type="protein sequence ID" value="KAI7947214.1"/>
    <property type="molecule type" value="Genomic_DNA"/>
</dbReference>
<evidence type="ECO:0000313" key="2">
    <source>
        <dbReference type="Proteomes" id="UP001060170"/>
    </source>
</evidence>
<evidence type="ECO:0000313" key="1">
    <source>
        <dbReference type="EMBL" id="KAI7947214.1"/>
    </source>
</evidence>
<comment type="caution">
    <text evidence="1">The sequence shown here is derived from an EMBL/GenBank/DDBJ whole genome shotgun (WGS) entry which is preliminary data.</text>
</comment>
<gene>
    <name evidence="1" type="ORF">MJO28_009122</name>
</gene>